<dbReference type="AlphaFoldDB" id="A0A6A5K860"/>
<dbReference type="InterPro" id="IPR036047">
    <property type="entry name" value="F-box-like_dom_sf"/>
</dbReference>
<accession>A0A6A5K860</accession>
<dbReference type="OrthoDB" id="3660227at2759"/>
<evidence type="ECO:0000313" key="3">
    <source>
        <dbReference type="Proteomes" id="UP000800040"/>
    </source>
</evidence>
<dbReference type="Proteomes" id="UP000800040">
    <property type="component" value="Unassembled WGS sequence"/>
</dbReference>
<evidence type="ECO:0000259" key="1">
    <source>
        <dbReference type="PROSITE" id="PS50181"/>
    </source>
</evidence>
<gene>
    <name evidence="2" type="ORF">BDW02DRAFT_639987</name>
</gene>
<name>A0A6A5K860_9PLEO</name>
<feature type="domain" description="F-box" evidence="1">
    <location>
        <begin position="8"/>
        <end position="57"/>
    </location>
</feature>
<dbReference type="SUPFAM" id="SSF52047">
    <property type="entry name" value="RNI-like"/>
    <property type="match status" value="1"/>
</dbReference>
<dbReference type="PROSITE" id="PS50181">
    <property type="entry name" value="FBOX"/>
    <property type="match status" value="1"/>
</dbReference>
<dbReference type="EMBL" id="ML975317">
    <property type="protein sequence ID" value="KAF1833498.1"/>
    <property type="molecule type" value="Genomic_DNA"/>
</dbReference>
<keyword evidence="3" id="KW-1185">Reference proteome</keyword>
<sequence>MSETTPSTNGLHTLPDELILEILHHIDPDDVRTISALNATSPRLRRLTVDQQFLRTIALPPPDGNLGLADRVRKVVWQSYYWTKQARRQCLSLRDRRRVADQLRGSRCLVNTMDPSMDLPGRFVHFSAESEVHWWYLEFFLFFTPKIESLLVHDMWHWDDHSYWLNSITLYGPLRFVNIVPLFILPSVRNLELTQVFHRGQEPGSMLSRTDGGEDYVEQLLAGGSTLERLVLRESDLDFQVAMDVLQKLDNIKQITYEHGDLALGEFLELPTHACSSLRDMQYGRNPTLEHLRLCIECTVEPYGILSIFSHKHPWLNDDVESRNQKLRILDIGPCNLATFIGSGINQLKPRQLVEAFPRTLETLHIQWNYDPDDHAQLLAFLDFLQSLARGAYQLGSNLKFVAIVDWPALAGWFPFQDEAIRLKRTFQDVGMQFSIVYEDIWNDGVLDLIEHEEPGDTWLFKF</sequence>
<reference evidence="2" key="1">
    <citation type="submission" date="2020-01" db="EMBL/GenBank/DDBJ databases">
        <authorList>
            <consortium name="DOE Joint Genome Institute"/>
            <person name="Haridas S."/>
            <person name="Albert R."/>
            <person name="Binder M."/>
            <person name="Bloem J."/>
            <person name="Labutti K."/>
            <person name="Salamov A."/>
            <person name="Andreopoulos B."/>
            <person name="Baker S.E."/>
            <person name="Barry K."/>
            <person name="Bills G."/>
            <person name="Bluhm B.H."/>
            <person name="Cannon C."/>
            <person name="Castanera R."/>
            <person name="Culley D.E."/>
            <person name="Daum C."/>
            <person name="Ezra D."/>
            <person name="Gonzalez J.B."/>
            <person name="Henrissat B."/>
            <person name="Kuo A."/>
            <person name="Liang C."/>
            <person name="Lipzen A."/>
            <person name="Lutzoni F."/>
            <person name="Magnuson J."/>
            <person name="Mondo S."/>
            <person name="Nolan M."/>
            <person name="Ohm R."/>
            <person name="Pangilinan J."/>
            <person name="Park H.-J."/>
            <person name="Ramirez L."/>
            <person name="Alfaro M."/>
            <person name="Sun H."/>
            <person name="Tritt A."/>
            <person name="Yoshinaga Y."/>
            <person name="Zwiers L.-H."/>
            <person name="Turgeon B.G."/>
            <person name="Goodwin S.B."/>
            <person name="Spatafora J.W."/>
            <person name="Crous P.W."/>
            <person name="Grigoriev I.V."/>
        </authorList>
    </citation>
    <scope>NUCLEOTIDE SEQUENCE</scope>
    <source>
        <strain evidence="2">P77</strain>
    </source>
</reference>
<evidence type="ECO:0000313" key="2">
    <source>
        <dbReference type="EMBL" id="KAF1833498.1"/>
    </source>
</evidence>
<dbReference type="SUPFAM" id="SSF81383">
    <property type="entry name" value="F-box domain"/>
    <property type="match status" value="1"/>
</dbReference>
<proteinExistence type="predicted"/>
<dbReference type="InterPro" id="IPR001810">
    <property type="entry name" value="F-box_dom"/>
</dbReference>
<protein>
    <recommendedName>
        <fullName evidence="1">F-box domain-containing protein</fullName>
    </recommendedName>
</protein>
<organism evidence="2 3">
    <name type="scientific">Decorospora gaudefroyi</name>
    <dbReference type="NCBI Taxonomy" id="184978"/>
    <lineage>
        <taxon>Eukaryota</taxon>
        <taxon>Fungi</taxon>
        <taxon>Dikarya</taxon>
        <taxon>Ascomycota</taxon>
        <taxon>Pezizomycotina</taxon>
        <taxon>Dothideomycetes</taxon>
        <taxon>Pleosporomycetidae</taxon>
        <taxon>Pleosporales</taxon>
        <taxon>Pleosporineae</taxon>
        <taxon>Pleosporaceae</taxon>
        <taxon>Decorospora</taxon>
    </lineage>
</organism>
<dbReference type="CDD" id="cd09917">
    <property type="entry name" value="F-box_SF"/>
    <property type="match status" value="1"/>
</dbReference>